<dbReference type="EMBL" id="OU895880">
    <property type="protein sequence ID" value="CAG9812341.1"/>
    <property type="molecule type" value="Genomic_DNA"/>
</dbReference>
<organism evidence="8 9">
    <name type="scientific">Chironomus riparius</name>
    <dbReference type="NCBI Taxonomy" id="315576"/>
    <lineage>
        <taxon>Eukaryota</taxon>
        <taxon>Metazoa</taxon>
        <taxon>Ecdysozoa</taxon>
        <taxon>Arthropoda</taxon>
        <taxon>Hexapoda</taxon>
        <taxon>Insecta</taxon>
        <taxon>Pterygota</taxon>
        <taxon>Neoptera</taxon>
        <taxon>Endopterygota</taxon>
        <taxon>Diptera</taxon>
        <taxon>Nematocera</taxon>
        <taxon>Chironomoidea</taxon>
        <taxon>Chironomidae</taxon>
        <taxon>Chironominae</taxon>
        <taxon>Chironomus</taxon>
    </lineage>
</organism>
<dbReference type="InterPro" id="IPR015816">
    <property type="entry name" value="Vitellinogen_b-sht_N"/>
</dbReference>
<dbReference type="InterPro" id="IPR015817">
    <property type="entry name" value="Vitellinogen_open_b-sht_sub1"/>
</dbReference>
<dbReference type="Gene3D" id="1.20.5.1230">
    <property type="entry name" value="Apolipoprotein A-I"/>
    <property type="match status" value="1"/>
</dbReference>
<dbReference type="Proteomes" id="UP001153620">
    <property type="component" value="Chromosome 4"/>
</dbReference>
<feature type="domain" description="Vitellogenin" evidence="6">
    <location>
        <begin position="39"/>
        <end position="650"/>
    </location>
</feature>
<evidence type="ECO:0000256" key="2">
    <source>
        <dbReference type="ARBA" id="ARBA00023180"/>
    </source>
</evidence>
<dbReference type="PROSITE" id="PS51233">
    <property type="entry name" value="VWFD"/>
    <property type="match status" value="1"/>
</dbReference>
<proteinExistence type="predicted"/>
<evidence type="ECO:0000256" key="3">
    <source>
        <dbReference type="PROSITE-ProRule" id="PRU00557"/>
    </source>
</evidence>
<evidence type="ECO:0000259" key="7">
    <source>
        <dbReference type="PROSITE" id="PS51233"/>
    </source>
</evidence>
<dbReference type="InterPro" id="IPR001747">
    <property type="entry name" value="Vitellogenin_N"/>
</dbReference>
<dbReference type="Pfam" id="PF09172">
    <property type="entry name" value="Vit_open_b-sht"/>
    <property type="match status" value="1"/>
</dbReference>
<feature type="coiled-coil region" evidence="4">
    <location>
        <begin position="2431"/>
        <end position="2465"/>
    </location>
</feature>
<feature type="signal peptide" evidence="5">
    <location>
        <begin position="1"/>
        <end position="22"/>
    </location>
</feature>
<feature type="disulfide bond" evidence="3">
    <location>
        <begin position="438"/>
        <end position="443"/>
    </location>
</feature>
<evidence type="ECO:0000313" key="9">
    <source>
        <dbReference type="Proteomes" id="UP001153620"/>
    </source>
</evidence>
<reference evidence="8" key="2">
    <citation type="submission" date="2022-10" db="EMBL/GenBank/DDBJ databases">
        <authorList>
            <consortium name="ENA_rothamsted_submissions"/>
            <consortium name="culmorum"/>
            <person name="King R."/>
        </authorList>
    </citation>
    <scope>NUCLEOTIDE SEQUENCE</scope>
</reference>
<dbReference type="InterPro" id="IPR001846">
    <property type="entry name" value="VWF_type-D"/>
</dbReference>
<dbReference type="Pfam" id="PF01347">
    <property type="entry name" value="Vitellogenin_N"/>
    <property type="match status" value="1"/>
</dbReference>
<accession>A0A9N9WWW5</accession>
<dbReference type="InterPro" id="IPR011030">
    <property type="entry name" value="Lipovitellin_superhlx_dom"/>
</dbReference>
<dbReference type="PANTHER" id="PTHR23345:SF36">
    <property type="entry name" value="APOLIPOPHORINS"/>
    <property type="match status" value="1"/>
</dbReference>
<evidence type="ECO:0000256" key="5">
    <source>
        <dbReference type="SAM" id="SignalP"/>
    </source>
</evidence>
<evidence type="ECO:0000259" key="6">
    <source>
        <dbReference type="PROSITE" id="PS51211"/>
    </source>
</evidence>
<feature type="chain" id="PRO_5040311695" description="Apolipophorins" evidence="5">
    <location>
        <begin position="23"/>
        <end position="3318"/>
    </location>
</feature>
<dbReference type="Pfam" id="PF00094">
    <property type="entry name" value="VWD"/>
    <property type="match status" value="1"/>
</dbReference>
<protein>
    <recommendedName>
        <fullName evidence="10">Apolipophorins</fullName>
    </recommendedName>
</protein>
<evidence type="ECO:0000313" key="8">
    <source>
        <dbReference type="EMBL" id="CAG9812341.1"/>
    </source>
</evidence>
<dbReference type="InterPro" id="IPR015255">
    <property type="entry name" value="Vitellinogen_open_b-sht"/>
</dbReference>
<dbReference type="InterPro" id="IPR016024">
    <property type="entry name" value="ARM-type_fold"/>
</dbReference>
<dbReference type="SMART" id="SM01169">
    <property type="entry name" value="DUF1943"/>
    <property type="match status" value="1"/>
</dbReference>
<dbReference type="Gene3D" id="2.20.80.10">
    <property type="entry name" value="Lipovitellin-phosvitin complex, chain A, domain 4"/>
    <property type="match status" value="1"/>
</dbReference>
<dbReference type="Gene3D" id="2.30.230.10">
    <property type="entry name" value="Lipovitellin, beta-sheet shell regions, chain A"/>
    <property type="match status" value="1"/>
</dbReference>
<reference evidence="8" key="1">
    <citation type="submission" date="2022-01" db="EMBL/GenBank/DDBJ databases">
        <authorList>
            <person name="King R."/>
        </authorList>
    </citation>
    <scope>NUCLEOTIDE SEQUENCE</scope>
</reference>
<dbReference type="GO" id="GO:0005319">
    <property type="term" value="F:lipid transporter activity"/>
    <property type="evidence" value="ECO:0007669"/>
    <property type="project" value="InterPro"/>
</dbReference>
<keyword evidence="3" id="KW-1015">Disulfide bond</keyword>
<dbReference type="SUPFAM" id="SSF48431">
    <property type="entry name" value="Lipovitellin-phosvitin complex, superhelical domain"/>
    <property type="match status" value="1"/>
</dbReference>
<dbReference type="Gene3D" id="1.25.10.20">
    <property type="entry name" value="Vitellinogen, superhelical"/>
    <property type="match status" value="1"/>
</dbReference>
<keyword evidence="2" id="KW-0325">Glycoprotein</keyword>
<dbReference type="SUPFAM" id="SSF56968">
    <property type="entry name" value="Lipovitellin-phosvitin complex, beta-sheet shell regions"/>
    <property type="match status" value="2"/>
</dbReference>
<dbReference type="SMART" id="SM00638">
    <property type="entry name" value="LPD_N"/>
    <property type="match status" value="1"/>
</dbReference>
<dbReference type="InterPro" id="IPR050733">
    <property type="entry name" value="Vitellogenin/Apolipophorin"/>
</dbReference>
<feature type="domain" description="VWFD" evidence="7">
    <location>
        <begin position="2756"/>
        <end position="2920"/>
    </location>
</feature>
<keyword evidence="4" id="KW-0175">Coiled coil</keyword>
<gene>
    <name evidence="8" type="ORF">CHIRRI_LOCUS15146</name>
</gene>
<dbReference type="PANTHER" id="PTHR23345">
    <property type="entry name" value="VITELLOGENIN-RELATED"/>
    <property type="match status" value="1"/>
</dbReference>
<dbReference type="SMART" id="SM00216">
    <property type="entry name" value="VWD"/>
    <property type="match status" value="1"/>
</dbReference>
<comment type="caution">
    <text evidence="3">Lacks conserved residue(s) required for the propagation of feature annotation.</text>
</comment>
<dbReference type="SUPFAM" id="SSF48371">
    <property type="entry name" value="ARM repeat"/>
    <property type="match status" value="1"/>
</dbReference>
<dbReference type="InterPro" id="IPR015819">
    <property type="entry name" value="Lipid_transp_b-sht_shell"/>
</dbReference>
<dbReference type="PROSITE" id="PS51211">
    <property type="entry name" value="VITELLOGENIN"/>
    <property type="match status" value="1"/>
</dbReference>
<dbReference type="OrthoDB" id="6484170at2759"/>
<name>A0A9N9WWW5_9DIPT</name>
<keyword evidence="1 5" id="KW-0732">Signal</keyword>
<keyword evidence="9" id="KW-1185">Reference proteome</keyword>
<evidence type="ECO:0008006" key="10">
    <source>
        <dbReference type="Google" id="ProtNLM"/>
    </source>
</evidence>
<sequence>MGSRRVQIICLLACLVIHSSVAEKCKPSTCFSNNKSPVYNPKSGQQYTYDFESTATAQLVNKESVETSVAIRGQAVITVGDNCGYTLTLQNVIASGADNAKQVIKDFVTHPVQFTLSGDELLAEICADDKDGTFSLNVKRGIISAFQNSVGRNTEIDIFGKCPVTSSQSTSAGITTVTKSRDLDNCAYREKFVNGLMQGVVSESSNIKTTPLVNGKVTTEAKFQNDILQSSEIKEIYNYLPFSTKDHGAKAKVTTKLNLKKTATGTANPPKTGVQRTVLFVNTNENLASTKVKESIKSAFDKALKEFTGHDGTIASTAATAFADLVRLMRLAKKNDLTVSYQSMKTNQLSNRQSGNKALGRALFLDALFRTGTGDSVSALVDLSKKELDDKEKNLMYLSFNTVTSVTKDAITSLVKLFADNLPKEAYLSIGSIVSKYCRERNCEPNDIKIIADKFIAKIPKDCVTKNKKDEEQLVSVLKGIRNSQTILNSALNNIIACANSQRPSRVRVAALQAMTANPCNKKLQQSAIQVMKSRDDDSEVRIEAYLTAVECPNGALANEIQAMLDSETINQVGSYVSTHINSIRASTDPKREAARYQFRNLRTSKKFPFDPRRYSFNREVSYAIDSLGLGSAVDTSVIYSQRSFLPRSLRLNVTGSLFGNSFNFFELSARQENFETIVERYFGPRGIFNRLSKQELYDTFMNEFSSNDRSKRAIPQDMAQFDKTVKLSNEFNRDPDIDLSMKVFGTELYFLSMSQNMPATPSDFLQFLIKEMQKGVDALKDFNYNFENHALWLDSEIVYPTALGLPFKLIATGASAVKIDLSGSIDVKKILENPLDSKFEINFSPAANIFIGATLGFGAYAYETGLEVSGTAYTNSGSNTTVEWQGGQSFTIKSIPTLKNQYFVEMKHQISTVSQETGREAVKVPVKFMGHDHETSLCFDQLEFLTGASYCFELASTPQGKPDEHALWPLYGSSNFAMRLEMVDSITFRTELDISETPSITFYHDTPNGGKPRQTTLKLLSSIKPTHYSAGFELSAPIMTGPFEVSAKVGFVNEENLKKLYGQGGYQKQKYDYEVGFKKQGNEIVPILKLNTDMSYVSGKIIESKTSKGVSYALQTIKFGRDDYQTTIDGSVSVEGPKLVSKLKFDVGGKKVDLDGSLGYNKGHFDTDVTLMSDNIPSANGKFEYDIKYSEKSFGNDLTLVWGKDLSSKQNRIEWSQKAEWGGENCKVKNEITLGYIDAGAKFNGEFGKKILNLDASGNYKTSNAELKLDNKYSQKQPHDYETSFYAGSNKKSIKIEMSRDIEGESSRVKNKLELSTGLKVELNGKISHKITYNDCDVSLQGTFVPGPKKEVTKVTYMVKNTQKGHDGSWKVLVGRNEIATGESKLNYGQDIKGIMKINVKDTVNVDGTYESKKGKGNMVFNVGLKDRKLRAETQFIVQKPVYDFASDFYYDYEKDNSKKITFSTKNKVQPKALDSKNVLEVLSERYVLNFGGSVDGETIPGGHQKLNFDLQLPTGRKVSTDFDRDFSGLKNGKGNGKVHWTFTDELPNRQQRHGLVDLTINNIDMKNRYFDMVESFKYKDYDNKDYKLQLSIKNLAKGHHFATASATIQSDGALMPHPLTANIKIDEYCKEHAIYSFNGKYGDIGDIDVSGKFYAANNERPYSHDFTGKLNLPKSQFKTIEVTSNGKIAEPANADGVYTVVYSGSVDYTGNKVQIDTELNFSKTKGTGSAKLQLPNQKPFGGDFKFNCNHKDTADSQLTLTYGDDKKITTTLKAQMPDEKSLQLGATLGGDLQVLKELSINIDAKRPQDNYLQATINGKYDNQAYAMNFEQRASTEDPKLLITFTCPKGQTSKILAEAQIASSLKGKGSFVIEKLNNFDLTANIDGDLTSMENFYVKGDVDCPTLKMNKYEFDVHSKDAGGRKGIEYKVTREGKHVISGSTDYTMKTDKGKTIIEGKSTVKLTEGKSDDVTFKLIRNVYERSRDGEVGFGGMVTVAMGPRNYASDIKITDKVFHMKYTGCAKKNSCTNFEAKSQLEQSDASAFKHNLELTVDLRKAGFPHEFGLKSETSRENFKFSHTLDAYLQTKDKPEYQYSVFINPKEAGASLSMPKREISLDASYKYPQTFYGAYESTITFFIDKRNKPQMKSEVGFKGEIKHVGTSQLIGKGDLIFTHPKVKPLRVGGEFEVNTENMHGMSKIEFDIFTKPLDMIVIQSKIGNDDTSGQGFNLTTTCEIYSKGLGFNYKKQEYIGLSLARKEFTYGYELVLPVDDFKFSLNAFASTKNIELSAVAFNEEFLKTTGQYNPETHNFNMEGSFRYLKSEPFVSKASLNGLSEGKFTLSKGQLLNVDGGYGLGKDIHMLVKGSGNEVFNGKVALDTAQFLKTSYKVDEEQVKALTTAVQDQIKKDIETAKKDVTDKFENIKKYGTDKVEAAEKALQDFKQFNQEYSKEIQALIQELQEDQNVMKFIEIVSPVLTELSKYFEEFVNIFGHNYEILAEFFRKMCNELTTAFNERILPELKAFYNSLQALLEEIISQGTKMATAVFERASKALKSFEDDFNKISQSFKDITSGISESVTQYVNGIIEEVKAIYQNVRETLKSLPGLDSLKTKYDEYFASFSPIQAIAAVIEEVLSTVMDLVPENAKPFFNKLNTYIRNKIEGSDVNDMEIIKEIYSLFIDAIQALKKEYLDTVNSSSSVLPFSLDAIKRLPPLFSNVRFSVISQLASDPIVSFKDVLYLYRPYAFNPIEAIPPFTMHGEIADGSHIFTFDGRHMTFPGECTYILARDFVEGNFSIVANMKNGKMKSITVQDRTAFVEVNADGNVKYRDRDSDFPIHDKTIHAWRDYFTFNLLTTFGASVECSMDLTICHIQVSGFYAGRTRGLMGNGNGEPYDDYTLPDGKIVDSTTDFGNAYKSQKSCGAVTKSMDGHQKSHTNEFCADYFGRDSSVRLCSLFVDPTNYQEACEHATHDAENPQAEACKIVSVYASRCRQEMIPVTIPKGCTQCNVDPQKVDIGDEVSIKVPQKQADIVVIFDTAVEKDLTVATEIVNEVRRELKIQGIADVNVAAIGYNANDRYASLYTTKGKLDFKGKFETLKGTGLPEDEIVKTGNFEVDNVVTEVEKINKQTKRDYNLSPDARAFRKALAYPFRPTATKTILAIRSDGIPYSINPAKLTTGQLSIELTSKAGIAVHAIMPVKITEPADKAKNIVGFNSNVALLINEKKRPNMGSVEVNNKLKYEQDMGVDLTRQRGYVFNLNNYATDKKKFVGVAGFVLADSIARTEVVSECKCYLRNGIYPNVGCISKSTQLLAPKKTAARG</sequence>
<evidence type="ECO:0000256" key="1">
    <source>
        <dbReference type="ARBA" id="ARBA00022729"/>
    </source>
</evidence>
<evidence type="ECO:0000256" key="4">
    <source>
        <dbReference type="SAM" id="Coils"/>
    </source>
</evidence>
<dbReference type="Gene3D" id="2.20.50.20">
    <property type="entry name" value="Lipovitellin. Chain A, domain 3"/>
    <property type="match status" value="1"/>
</dbReference>